<evidence type="ECO:0000313" key="3">
    <source>
        <dbReference type="Proteomes" id="UP000183983"/>
    </source>
</evidence>
<evidence type="ECO:0000313" key="2">
    <source>
        <dbReference type="EMBL" id="SHN11153.1"/>
    </source>
</evidence>
<protein>
    <submittedName>
        <fullName evidence="2">Uncharacterized protein</fullName>
    </submittedName>
</protein>
<organism evidence="2 3">
    <name type="scientific">Pseudomonas asturiensis</name>
    <dbReference type="NCBI Taxonomy" id="1190415"/>
    <lineage>
        <taxon>Bacteria</taxon>
        <taxon>Pseudomonadati</taxon>
        <taxon>Pseudomonadota</taxon>
        <taxon>Gammaproteobacteria</taxon>
        <taxon>Pseudomonadales</taxon>
        <taxon>Pseudomonadaceae</taxon>
        <taxon>Pseudomonas</taxon>
    </lineage>
</organism>
<feature type="transmembrane region" description="Helical" evidence="1">
    <location>
        <begin position="260"/>
        <end position="279"/>
    </location>
</feature>
<evidence type="ECO:0000256" key="1">
    <source>
        <dbReference type="SAM" id="Phobius"/>
    </source>
</evidence>
<feature type="transmembrane region" description="Helical" evidence="1">
    <location>
        <begin position="72"/>
        <end position="90"/>
    </location>
</feature>
<dbReference type="Proteomes" id="UP000183983">
    <property type="component" value="Unassembled WGS sequence"/>
</dbReference>
<sequence>MTSDKYERLPRAGDTENESGTEVFYLAPRPVPTGVAAFSSHSLHQYANEVYLDFGLSCATVEFAVRVSIGSVMSLVIFFILISIGLGVHDHIKYGRPVFEIFVTLFLPNYYLWGFAGGLALMYFCCFVHAVYPHSRIPPTRFNRQRREIAYVAKRGEPPRFIQWEDVIACVSSSVVATQYGTQQKFALMIGLRDASDGQVVWLTVPSYTLGMAVGEWEAIRAYMEEGPSALPQPMMGENMEEGTVEFFHMCRKGYRHDHWYIRYLFGFLLIQFCSGWTLPCHIAAWVERLPKKAFPKAVLNWSKPLPPEQWQRPSDELIEQSKAVRKTLRKGLSVFDHFSAKTARDARKNAAVEPENS</sequence>
<name>A0A1M7P3L9_9PSED</name>
<proteinExistence type="predicted"/>
<dbReference type="EMBL" id="FRDA01000008">
    <property type="protein sequence ID" value="SHN11153.1"/>
    <property type="molecule type" value="Genomic_DNA"/>
</dbReference>
<dbReference type="AlphaFoldDB" id="A0A1M7P3L9"/>
<feature type="transmembrane region" description="Helical" evidence="1">
    <location>
        <begin position="110"/>
        <end position="132"/>
    </location>
</feature>
<reference evidence="2 3" key="1">
    <citation type="submission" date="2016-11" db="EMBL/GenBank/DDBJ databases">
        <authorList>
            <person name="Jaros S."/>
            <person name="Januszkiewicz K."/>
            <person name="Wedrychowicz H."/>
        </authorList>
    </citation>
    <scope>NUCLEOTIDE SEQUENCE [LARGE SCALE GENOMIC DNA]</scope>
    <source>
        <strain evidence="2 3">LMG 26898</strain>
    </source>
</reference>
<keyword evidence="1" id="KW-1133">Transmembrane helix</keyword>
<accession>A0A1M7P3L9</accession>
<dbReference type="STRING" id="1190415.SAMN05216593_10830"/>
<gene>
    <name evidence="2" type="ORF">SAMN05216593_10830</name>
</gene>
<keyword evidence="1" id="KW-0812">Transmembrane</keyword>
<keyword evidence="1" id="KW-0472">Membrane</keyword>